<keyword evidence="1" id="KW-0732">Signal</keyword>
<dbReference type="EMBL" id="JAENIG010000001">
    <property type="protein sequence ID" value="MBK1853751.1"/>
    <property type="molecule type" value="Genomic_DNA"/>
</dbReference>
<dbReference type="Gene3D" id="2.60.120.560">
    <property type="entry name" value="Exo-inulinase, domain 1"/>
    <property type="match status" value="1"/>
</dbReference>
<accession>A0AAE2VBG9</accession>
<organism evidence="2 3">
    <name type="scientific">Oceaniferula flava</name>
    <dbReference type="NCBI Taxonomy" id="2800421"/>
    <lineage>
        <taxon>Bacteria</taxon>
        <taxon>Pseudomonadati</taxon>
        <taxon>Verrucomicrobiota</taxon>
        <taxon>Verrucomicrobiia</taxon>
        <taxon>Verrucomicrobiales</taxon>
        <taxon>Verrucomicrobiaceae</taxon>
        <taxon>Oceaniferula</taxon>
    </lineage>
</organism>
<name>A0AAE2VBG9_9BACT</name>
<feature type="chain" id="PRO_5042146077" evidence="1">
    <location>
        <begin position="34"/>
        <end position="441"/>
    </location>
</feature>
<evidence type="ECO:0000256" key="1">
    <source>
        <dbReference type="SAM" id="SignalP"/>
    </source>
</evidence>
<feature type="signal peptide" evidence="1">
    <location>
        <begin position="1"/>
        <end position="33"/>
    </location>
</feature>
<sequence length="441" mass="48491">MNSRLFSPALHLSSTMQSRLACLFLASVGGAHADVIQLTNGDVLTGKITHMGKDGTTIQSSVSASPLEIHAEAIESMTFPSEGSVPKPHSEQITLANGDTLPCKVLSMDQDKVAFSTWYAGQFTVPRQQVTSLRFGLSQERLIYTATEEPSEWDSTSGQWRLKDGVYTGKGIGQLARELDLPDNVRFRFDLAWQDTPNFVFRFCASTDAAQTKQNTYEFLFNTAGMQIKRIVKDQHPALLANIDLKPHDVKSRKLSIDLRVNRVEGTILLYIDGHKTATCTDTFTTADGNHIIFNNRASRGTTALLSNIKVSDWNDGEPSRFQTKIIDSVTDVLVDSEGEKISGHIASISGGEGRRMIQLDVKHATKPLMVPDRRISSLYFAKAKNVTPYPKSTFTAHLHGSGSVQLNQARLDDGSISANHPILGQFTLKPEALRSIAQSK</sequence>
<comment type="caution">
    <text evidence="2">The sequence shown here is derived from an EMBL/GenBank/DDBJ whole genome shotgun (WGS) entry which is preliminary data.</text>
</comment>
<proteinExistence type="predicted"/>
<dbReference type="RefSeq" id="WP_309488349.1">
    <property type="nucleotide sequence ID" value="NZ_JAENIG010000001.1"/>
</dbReference>
<dbReference type="AlphaFoldDB" id="A0AAE2VBG9"/>
<dbReference type="Proteomes" id="UP000634206">
    <property type="component" value="Unassembled WGS sequence"/>
</dbReference>
<keyword evidence="3" id="KW-1185">Reference proteome</keyword>
<gene>
    <name evidence="2" type="ORF">JIN83_02160</name>
</gene>
<reference evidence="2" key="1">
    <citation type="submission" date="2021-01" db="EMBL/GenBank/DDBJ databases">
        <title>Modified the classification status of verrucomicrobia.</title>
        <authorList>
            <person name="Feng X."/>
        </authorList>
    </citation>
    <scope>NUCLEOTIDE SEQUENCE</scope>
    <source>
        <strain evidence="2">5K15</strain>
    </source>
</reference>
<protein>
    <submittedName>
        <fullName evidence="2">Uncharacterized protein</fullName>
    </submittedName>
</protein>
<evidence type="ECO:0000313" key="2">
    <source>
        <dbReference type="EMBL" id="MBK1853751.1"/>
    </source>
</evidence>
<evidence type="ECO:0000313" key="3">
    <source>
        <dbReference type="Proteomes" id="UP000634206"/>
    </source>
</evidence>